<sequence length="46" mass="5478">MSSLSLELLKNSMIQINKTVSNAHFNTAETDREFIFQQLYFMELFF</sequence>
<gene>
    <name evidence="1" type="ORF">LBBP_04194</name>
</gene>
<dbReference type="PATRIC" id="fig|280505.15.peg.4082"/>
<dbReference type="AlphaFoldDB" id="A0A0S2IXF0"/>
<evidence type="ECO:0000313" key="2">
    <source>
        <dbReference type="Proteomes" id="UP000058857"/>
    </source>
</evidence>
<accession>A0A0S2IXF0</accession>
<dbReference type="Proteomes" id="UP000058857">
    <property type="component" value="Chromosome 2"/>
</dbReference>
<dbReference type="AntiFam" id="ANF00053">
    <property type="entry name" value="Translation of DNA repeat"/>
</dbReference>
<dbReference type="EMBL" id="CP012030">
    <property type="protein sequence ID" value="ALO28322.1"/>
    <property type="molecule type" value="Genomic_DNA"/>
</dbReference>
<organism evidence="1">
    <name type="scientific">Leptospira borgpetersenii serovar Ballum</name>
    <dbReference type="NCBI Taxonomy" id="280505"/>
    <lineage>
        <taxon>Bacteria</taxon>
        <taxon>Pseudomonadati</taxon>
        <taxon>Spirochaetota</taxon>
        <taxon>Spirochaetia</taxon>
        <taxon>Leptospirales</taxon>
        <taxon>Leptospiraceae</taxon>
        <taxon>Leptospira</taxon>
    </lineage>
</organism>
<proteinExistence type="predicted"/>
<evidence type="ECO:0000313" key="1">
    <source>
        <dbReference type="EMBL" id="ALO28322.1"/>
    </source>
</evidence>
<protein>
    <submittedName>
        <fullName evidence="1">Uncharacterized protein</fullName>
    </submittedName>
</protein>
<name>A0A0S2IXF0_LEPBO</name>
<reference evidence="1 2" key="1">
    <citation type="journal article" date="2015" name="PLoS Negl. Trop. Dis.">
        <title>Distribution of Plasmids in Distinct Leptospira Pathogenic Species.</title>
        <authorList>
            <person name="Wang Y."/>
            <person name="Zhuang X."/>
            <person name="Zhong Y."/>
            <person name="Zhang C."/>
            <person name="Zhang Y."/>
            <person name="Zeng L."/>
            <person name="Zhu Y."/>
            <person name="He P."/>
            <person name="Dong K."/>
            <person name="Pal U."/>
            <person name="Guo X."/>
            <person name="Qin J."/>
        </authorList>
    </citation>
    <scope>NUCLEOTIDE SEQUENCE [LARGE SCALE GENOMIC DNA]</scope>
    <source>
        <strain evidence="1 2">56604</strain>
    </source>
</reference>